<dbReference type="SMART" id="SM01321">
    <property type="entry name" value="Y1_Tnp"/>
    <property type="match status" value="1"/>
</dbReference>
<sequence length="187" mass="22611">MQIEKINSGFYYHIYNRGNNSQDIFFEELNYDYFLNLIKKYLLPISKIYCYCLLKNHFHILLRINDDCEKPSKYFSNLFNAYTKAINKKYKRTGSLLEKPFKRINITDENYLKTLIIYIHLNPENHQISNNFSRYKFSSYQSFLSSKETSLDRNEVLDLFDGLENFISTHEQRKVFINNKNKQLFLE</sequence>
<dbReference type="InterPro" id="IPR036515">
    <property type="entry name" value="Transposase_17_sf"/>
</dbReference>
<dbReference type="InterPro" id="IPR002686">
    <property type="entry name" value="Transposase_17"/>
</dbReference>
<dbReference type="SUPFAM" id="SSF143422">
    <property type="entry name" value="Transposase IS200-like"/>
    <property type="match status" value="1"/>
</dbReference>
<feature type="domain" description="Transposase IS200-like" evidence="1">
    <location>
        <begin position="7"/>
        <end position="122"/>
    </location>
</feature>
<name>A0ABX7SZV4_9FLAO</name>
<dbReference type="EMBL" id="CP071795">
    <property type="protein sequence ID" value="QTD38820.1"/>
    <property type="molecule type" value="Genomic_DNA"/>
</dbReference>
<dbReference type="Gene3D" id="3.30.70.1290">
    <property type="entry name" value="Transposase IS200-like"/>
    <property type="match status" value="1"/>
</dbReference>
<dbReference type="PANTHER" id="PTHR34322">
    <property type="entry name" value="TRANSPOSASE, Y1_TNP DOMAIN-CONTAINING"/>
    <property type="match status" value="1"/>
</dbReference>
<evidence type="ECO:0000313" key="2">
    <source>
        <dbReference type="EMBL" id="QTD38820.1"/>
    </source>
</evidence>
<dbReference type="RefSeq" id="WP_207972935.1">
    <property type="nucleotide sequence ID" value="NZ_CP071795.1"/>
</dbReference>
<keyword evidence="3" id="KW-1185">Reference proteome</keyword>
<evidence type="ECO:0000313" key="3">
    <source>
        <dbReference type="Proteomes" id="UP000663935"/>
    </source>
</evidence>
<gene>
    <name evidence="2" type="ORF">JL193_06060</name>
</gene>
<protein>
    <submittedName>
        <fullName evidence="2">Transposase</fullName>
    </submittedName>
</protein>
<proteinExistence type="predicted"/>
<accession>A0ABX7SZV4</accession>
<reference evidence="2 3" key="1">
    <citation type="submission" date="2021-03" db="EMBL/GenBank/DDBJ databases">
        <title>Complete genome of Polaribacter_sp.G4M1.</title>
        <authorList>
            <person name="Jeong S.W."/>
            <person name="Bae J.W."/>
        </authorList>
    </citation>
    <scope>NUCLEOTIDE SEQUENCE [LARGE SCALE GENOMIC DNA]</scope>
    <source>
        <strain evidence="2 3">G4M1</strain>
    </source>
</reference>
<dbReference type="Proteomes" id="UP000663935">
    <property type="component" value="Chromosome"/>
</dbReference>
<organism evidence="2 3">
    <name type="scientific">Polaribacter batillariae</name>
    <dbReference type="NCBI Taxonomy" id="2808900"/>
    <lineage>
        <taxon>Bacteria</taxon>
        <taxon>Pseudomonadati</taxon>
        <taxon>Bacteroidota</taxon>
        <taxon>Flavobacteriia</taxon>
        <taxon>Flavobacteriales</taxon>
        <taxon>Flavobacteriaceae</taxon>
    </lineage>
</organism>
<dbReference type="PANTHER" id="PTHR34322:SF2">
    <property type="entry name" value="TRANSPOSASE IS200-LIKE DOMAIN-CONTAINING PROTEIN"/>
    <property type="match status" value="1"/>
</dbReference>
<evidence type="ECO:0000259" key="1">
    <source>
        <dbReference type="SMART" id="SM01321"/>
    </source>
</evidence>